<sequence>MARENWWSKSAPQSLTATREQKRGREESCRALSAAGGVLVVWLSRTTEKHRGVPSVAAGAASRAGISGDRSDAAWG</sequence>
<dbReference type="Proteomes" id="UP001066276">
    <property type="component" value="Chromosome 11"/>
</dbReference>
<proteinExistence type="predicted"/>
<feature type="region of interest" description="Disordered" evidence="1">
    <location>
        <begin position="1"/>
        <end position="25"/>
    </location>
</feature>
<name>A0AAV7LB95_PLEWA</name>
<evidence type="ECO:0000256" key="1">
    <source>
        <dbReference type="SAM" id="MobiDB-lite"/>
    </source>
</evidence>
<organism evidence="2 3">
    <name type="scientific">Pleurodeles waltl</name>
    <name type="common">Iberian ribbed newt</name>
    <dbReference type="NCBI Taxonomy" id="8319"/>
    <lineage>
        <taxon>Eukaryota</taxon>
        <taxon>Metazoa</taxon>
        <taxon>Chordata</taxon>
        <taxon>Craniata</taxon>
        <taxon>Vertebrata</taxon>
        <taxon>Euteleostomi</taxon>
        <taxon>Amphibia</taxon>
        <taxon>Batrachia</taxon>
        <taxon>Caudata</taxon>
        <taxon>Salamandroidea</taxon>
        <taxon>Salamandridae</taxon>
        <taxon>Pleurodelinae</taxon>
        <taxon>Pleurodeles</taxon>
    </lineage>
</organism>
<gene>
    <name evidence="2" type="ORF">NDU88_001952</name>
</gene>
<accession>A0AAV7LB95</accession>
<reference evidence="2" key="1">
    <citation type="journal article" date="2022" name="bioRxiv">
        <title>Sequencing and chromosome-scale assembly of the giantPleurodeles waltlgenome.</title>
        <authorList>
            <person name="Brown T."/>
            <person name="Elewa A."/>
            <person name="Iarovenko S."/>
            <person name="Subramanian E."/>
            <person name="Araus A.J."/>
            <person name="Petzold A."/>
            <person name="Susuki M."/>
            <person name="Suzuki K.-i.T."/>
            <person name="Hayashi T."/>
            <person name="Toyoda A."/>
            <person name="Oliveira C."/>
            <person name="Osipova E."/>
            <person name="Leigh N.D."/>
            <person name="Simon A."/>
            <person name="Yun M.H."/>
        </authorList>
    </citation>
    <scope>NUCLEOTIDE SEQUENCE</scope>
    <source>
        <strain evidence="2">20211129_DDA</strain>
        <tissue evidence="2">Liver</tissue>
    </source>
</reference>
<protein>
    <submittedName>
        <fullName evidence="2">Uncharacterized protein</fullName>
    </submittedName>
</protein>
<feature type="compositionally biased region" description="Polar residues" evidence="1">
    <location>
        <begin position="7"/>
        <end position="18"/>
    </location>
</feature>
<keyword evidence="3" id="KW-1185">Reference proteome</keyword>
<dbReference type="EMBL" id="JANPWB010000015">
    <property type="protein sequence ID" value="KAJ1088797.1"/>
    <property type="molecule type" value="Genomic_DNA"/>
</dbReference>
<evidence type="ECO:0000313" key="3">
    <source>
        <dbReference type="Proteomes" id="UP001066276"/>
    </source>
</evidence>
<feature type="region of interest" description="Disordered" evidence="1">
    <location>
        <begin position="51"/>
        <end position="76"/>
    </location>
</feature>
<dbReference type="AlphaFoldDB" id="A0AAV7LB95"/>
<evidence type="ECO:0000313" key="2">
    <source>
        <dbReference type="EMBL" id="KAJ1088797.1"/>
    </source>
</evidence>
<comment type="caution">
    <text evidence="2">The sequence shown here is derived from an EMBL/GenBank/DDBJ whole genome shotgun (WGS) entry which is preliminary data.</text>
</comment>
<feature type="compositionally biased region" description="Low complexity" evidence="1">
    <location>
        <begin position="53"/>
        <end position="68"/>
    </location>
</feature>